<keyword evidence="2" id="KW-1185">Reference proteome</keyword>
<dbReference type="AlphaFoldDB" id="A0A521FTT0"/>
<sequence length="139" mass="15051">MASRLEAILSALMVKLERGMGLKVLRNSPLPTFGPTGVLILHDGDPGDPEVTMSPLLYHYIHEAELDVFTQGENRQARFEEIKTGLAALLDEDRTLGGLCDWIEAGAPVPEDIHTQGAAVVKSAAIALRIHYATPDPLI</sequence>
<dbReference type="RefSeq" id="WP_142494961.1">
    <property type="nucleotide sequence ID" value="NZ_FXTO01000048.1"/>
</dbReference>
<gene>
    <name evidence="1" type="ORF">SAMN06265173_1488</name>
</gene>
<dbReference type="EMBL" id="FXTO01000048">
    <property type="protein sequence ID" value="SMO98941.1"/>
    <property type="molecule type" value="Genomic_DNA"/>
</dbReference>
<evidence type="ECO:0000313" key="1">
    <source>
        <dbReference type="EMBL" id="SMO98941.1"/>
    </source>
</evidence>
<organism evidence="1 2">
    <name type="scientific">Thalassovita litoralis</name>
    <dbReference type="NCBI Taxonomy" id="1010611"/>
    <lineage>
        <taxon>Bacteria</taxon>
        <taxon>Pseudomonadati</taxon>
        <taxon>Pseudomonadota</taxon>
        <taxon>Alphaproteobacteria</taxon>
        <taxon>Rhodobacterales</taxon>
        <taxon>Roseobacteraceae</taxon>
        <taxon>Thalassovita</taxon>
    </lineage>
</organism>
<name>A0A521FTT0_9RHOB</name>
<protein>
    <recommendedName>
        <fullName evidence="3">Acyl-CoA transferase</fullName>
    </recommendedName>
</protein>
<dbReference type="Proteomes" id="UP000316030">
    <property type="component" value="Unassembled WGS sequence"/>
</dbReference>
<evidence type="ECO:0008006" key="3">
    <source>
        <dbReference type="Google" id="ProtNLM"/>
    </source>
</evidence>
<evidence type="ECO:0000313" key="2">
    <source>
        <dbReference type="Proteomes" id="UP000316030"/>
    </source>
</evidence>
<reference evidence="1 2" key="1">
    <citation type="submission" date="2017-05" db="EMBL/GenBank/DDBJ databases">
        <authorList>
            <person name="Varghese N."/>
            <person name="Submissions S."/>
        </authorList>
    </citation>
    <scope>NUCLEOTIDE SEQUENCE [LARGE SCALE GENOMIC DNA]</scope>
    <source>
        <strain evidence="1 2">DSM 29506</strain>
    </source>
</reference>
<accession>A0A521FTT0</accession>
<dbReference type="OrthoDB" id="7205837at2"/>
<proteinExistence type="predicted"/>